<dbReference type="Gene3D" id="3.40.50.620">
    <property type="entry name" value="HUPs"/>
    <property type="match status" value="1"/>
</dbReference>
<evidence type="ECO:0000256" key="3">
    <source>
        <dbReference type="ARBA" id="ARBA00022598"/>
    </source>
</evidence>
<keyword evidence="6" id="KW-0648">Protein biosynthesis</keyword>
<evidence type="ECO:0000256" key="7">
    <source>
        <dbReference type="ARBA" id="ARBA00023146"/>
    </source>
</evidence>
<dbReference type="GO" id="GO:0004832">
    <property type="term" value="F:valine-tRNA ligase activity"/>
    <property type="evidence" value="ECO:0007669"/>
    <property type="project" value="UniProtKB-EC"/>
</dbReference>
<comment type="similarity">
    <text evidence="1">Belongs to the class-I aminoacyl-tRNA synthetase family.</text>
</comment>
<name>A0AA38ZQP0_VITRO</name>
<keyword evidence="3" id="KW-0436">Ligase</keyword>
<evidence type="ECO:0000313" key="11">
    <source>
        <dbReference type="Proteomes" id="UP001168098"/>
    </source>
</evidence>
<comment type="caution">
    <text evidence="10">The sequence shown here is derived from an EMBL/GenBank/DDBJ whole genome shotgun (WGS) entry which is preliminary data.</text>
</comment>
<dbReference type="GO" id="GO:0002161">
    <property type="term" value="F:aminoacyl-tRNA deacylase activity"/>
    <property type="evidence" value="ECO:0007669"/>
    <property type="project" value="InterPro"/>
</dbReference>
<evidence type="ECO:0000259" key="9">
    <source>
        <dbReference type="Pfam" id="PF00133"/>
    </source>
</evidence>
<dbReference type="InterPro" id="IPR002300">
    <property type="entry name" value="aa-tRNA-synth_Ia"/>
</dbReference>
<dbReference type="Gene3D" id="3.90.740.10">
    <property type="entry name" value="Valyl/Leucyl/Isoleucyl-tRNA synthetase, editing domain"/>
    <property type="match status" value="1"/>
</dbReference>
<dbReference type="AlphaFoldDB" id="A0AA38ZQP0"/>
<keyword evidence="4" id="KW-0547">Nucleotide-binding</keyword>
<dbReference type="Proteomes" id="UP001168098">
    <property type="component" value="Unassembled WGS sequence"/>
</dbReference>
<feature type="domain" description="Aminoacyl-tRNA synthetase class Ia" evidence="9">
    <location>
        <begin position="1"/>
        <end position="50"/>
    </location>
</feature>
<sequence>MDEKRSWAVTEAFARLYKEGLIYRDLQLVNWDCISRTTIYDIEVDYEDIKVRTPKVPGYEKPVEFGGVATTRVETMLDDTVIVVHPDDERYMGFHGKFAIHPFNGRKLPIICDAILVDKNFGT</sequence>
<dbReference type="EC" id="6.1.1.9" evidence="2"/>
<dbReference type="InterPro" id="IPR002303">
    <property type="entry name" value="Valyl-tRNA_ligase"/>
</dbReference>
<proteinExistence type="inferred from homology"/>
<evidence type="ECO:0000256" key="4">
    <source>
        <dbReference type="ARBA" id="ARBA00022741"/>
    </source>
</evidence>
<keyword evidence="7" id="KW-0030">Aminoacyl-tRNA synthetase</keyword>
<evidence type="ECO:0000256" key="6">
    <source>
        <dbReference type="ARBA" id="ARBA00022917"/>
    </source>
</evidence>
<evidence type="ECO:0000256" key="2">
    <source>
        <dbReference type="ARBA" id="ARBA00013169"/>
    </source>
</evidence>
<organism evidence="10 11">
    <name type="scientific">Vitis rotundifolia</name>
    <name type="common">Muscadine grape</name>
    <dbReference type="NCBI Taxonomy" id="103349"/>
    <lineage>
        <taxon>Eukaryota</taxon>
        <taxon>Viridiplantae</taxon>
        <taxon>Streptophyta</taxon>
        <taxon>Embryophyta</taxon>
        <taxon>Tracheophyta</taxon>
        <taxon>Spermatophyta</taxon>
        <taxon>Magnoliopsida</taxon>
        <taxon>eudicotyledons</taxon>
        <taxon>Gunneridae</taxon>
        <taxon>Pentapetalae</taxon>
        <taxon>rosids</taxon>
        <taxon>Vitales</taxon>
        <taxon>Vitaceae</taxon>
        <taxon>Viteae</taxon>
        <taxon>Vitis</taxon>
    </lineage>
</organism>
<dbReference type="GO" id="GO:0005829">
    <property type="term" value="C:cytosol"/>
    <property type="evidence" value="ECO:0007669"/>
    <property type="project" value="TreeGrafter"/>
</dbReference>
<evidence type="ECO:0000256" key="8">
    <source>
        <dbReference type="ARBA" id="ARBA00029936"/>
    </source>
</evidence>
<gene>
    <name evidence="10" type="ORF">PVL29_012331</name>
</gene>
<dbReference type="EMBL" id="JARBHA010000009">
    <property type="protein sequence ID" value="KAJ9693501.1"/>
    <property type="molecule type" value="Genomic_DNA"/>
</dbReference>
<dbReference type="GO" id="GO:0006438">
    <property type="term" value="P:valyl-tRNA aminoacylation"/>
    <property type="evidence" value="ECO:0007669"/>
    <property type="project" value="InterPro"/>
</dbReference>
<evidence type="ECO:0000256" key="5">
    <source>
        <dbReference type="ARBA" id="ARBA00022840"/>
    </source>
</evidence>
<keyword evidence="5" id="KW-0067">ATP-binding</keyword>
<dbReference type="PANTHER" id="PTHR11946:SF109">
    <property type="entry name" value="VALINE--TRNA LIGASE"/>
    <property type="match status" value="1"/>
</dbReference>
<keyword evidence="11" id="KW-1185">Reference proteome</keyword>
<evidence type="ECO:0000313" key="10">
    <source>
        <dbReference type="EMBL" id="KAJ9693501.1"/>
    </source>
</evidence>
<dbReference type="PANTHER" id="PTHR11946">
    <property type="entry name" value="VALYL-TRNA SYNTHETASES"/>
    <property type="match status" value="1"/>
</dbReference>
<accession>A0AA38ZQP0</accession>
<dbReference type="InterPro" id="IPR014729">
    <property type="entry name" value="Rossmann-like_a/b/a_fold"/>
</dbReference>
<dbReference type="SUPFAM" id="SSF50677">
    <property type="entry name" value="ValRS/IleRS/LeuRS editing domain"/>
    <property type="match status" value="1"/>
</dbReference>
<evidence type="ECO:0000256" key="1">
    <source>
        <dbReference type="ARBA" id="ARBA00005594"/>
    </source>
</evidence>
<reference evidence="10 11" key="1">
    <citation type="journal article" date="2023" name="BMC Biotechnol.">
        <title>Vitis rotundifolia cv Carlos genome sequencing.</title>
        <authorList>
            <person name="Huff M."/>
            <person name="Hulse-Kemp A."/>
            <person name="Scheffler B."/>
            <person name="Youngblood R."/>
            <person name="Simpson S."/>
            <person name="Babiker E."/>
            <person name="Staton M."/>
        </authorList>
    </citation>
    <scope>NUCLEOTIDE SEQUENCE [LARGE SCALE GENOMIC DNA]</scope>
    <source>
        <tissue evidence="10">Leaf</tissue>
    </source>
</reference>
<dbReference type="Pfam" id="PF00133">
    <property type="entry name" value="tRNA-synt_1"/>
    <property type="match status" value="1"/>
</dbReference>
<dbReference type="SUPFAM" id="SSF52374">
    <property type="entry name" value="Nucleotidylyl transferase"/>
    <property type="match status" value="1"/>
</dbReference>
<protein>
    <recommendedName>
        <fullName evidence="2">valine--tRNA ligase</fullName>
        <ecNumber evidence="2">6.1.1.9</ecNumber>
    </recommendedName>
    <alternativeName>
        <fullName evidence="8">Valyl-tRNA synthetase</fullName>
    </alternativeName>
</protein>
<dbReference type="GO" id="GO:0005524">
    <property type="term" value="F:ATP binding"/>
    <property type="evidence" value="ECO:0007669"/>
    <property type="project" value="UniProtKB-KW"/>
</dbReference>
<dbReference type="InterPro" id="IPR009008">
    <property type="entry name" value="Val/Leu/Ile-tRNA-synth_edit"/>
</dbReference>